<name>A0A0V0QX58_PSEPJ</name>
<proteinExistence type="predicted"/>
<gene>
    <name evidence="2" type="ORF">PPERSA_05133</name>
</gene>
<dbReference type="AlphaFoldDB" id="A0A0V0QX58"/>
<feature type="compositionally biased region" description="Low complexity" evidence="1">
    <location>
        <begin position="66"/>
        <end position="75"/>
    </location>
</feature>
<keyword evidence="3" id="KW-1185">Reference proteome</keyword>
<dbReference type="EMBL" id="LDAU01000096">
    <property type="protein sequence ID" value="KRX06520.1"/>
    <property type="molecule type" value="Genomic_DNA"/>
</dbReference>
<sequence length="454" mass="53600">MIKCGIIENKIWKTLQKAMEKWVANENLAQIIVSRWKWVVIAITHQLVQIKFVDKTKQKLNDKQNNDFNNNSYDDLTSQDDQQTYNSSNLKADKTFLLVQFGVPNENMHFQNGQEQQYLQRQKSSQSNMIMPQGTITGSVIPHAFTRLTGGTNSDNKQQNQNSRESFTDTKFLLPQDFYFNLYKSHLRQRSNLRSDDYISQENFFEFYQKNFTQIFSDKDIDEMTSQSEDIDNDQQDEIQKEEIKRLRYFRQRQKERLNPKQNQQELKRTNQKLIMEKTLEQLSSKISFKRGNYYNFGTNDKSFIRVFYDDFIPSGQSILDIFGDYIFSLLEFNSQPKVQLKSLQILGNILTKGSGSIDQDIQTNNMENKLVVQFKYVEKVLEFQKNSHDLTNEQRQRYASIMNDLILALLSKEQLRDIDLHQILVNCSKKRQIIIEKITLSLKLVSCLSRTYK</sequence>
<dbReference type="InParanoid" id="A0A0V0QX58"/>
<protein>
    <submittedName>
        <fullName evidence="2">Uncharacterized protein</fullName>
    </submittedName>
</protein>
<feature type="region of interest" description="Disordered" evidence="1">
    <location>
        <begin position="145"/>
        <end position="167"/>
    </location>
</feature>
<reference evidence="2 3" key="1">
    <citation type="journal article" date="2015" name="Sci. Rep.">
        <title>Genome of the facultative scuticociliatosis pathogen Pseudocohnilembus persalinus provides insight into its virulence through horizontal gene transfer.</title>
        <authorList>
            <person name="Xiong J."/>
            <person name="Wang G."/>
            <person name="Cheng J."/>
            <person name="Tian M."/>
            <person name="Pan X."/>
            <person name="Warren A."/>
            <person name="Jiang C."/>
            <person name="Yuan D."/>
            <person name="Miao W."/>
        </authorList>
    </citation>
    <scope>NUCLEOTIDE SEQUENCE [LARGE SCALE GENOMIC DNA]</scope>
    <source>
        <strain evidence="2">36N120E</strain>
    </source>
</reference>
<evidence type="ECO:0000313" key="3">
    <source>
        <dbReference type="Proteomes" id="UP000054937"/>
    </source>
</evidence>
<feature type="compositionally biased region" description="Polar residues" evidence="1">
    <location>
        <begin position="149"/>
        <end position="165"/>
    </location>
</feature>
<evidence type="ECO:0000256" key="1">
    <source>
        <dbReference type="SAM" id="MobiDB-lite"/>
    </source>
</evidence>
<dbReference type="Proteomes" id="UP000054937">
    <property type="component" value="Unassembled WGS sequence"/>
</dbReference>
<feature type="region of interest" description="Disordered" evidence="1">
    <location>
        <begin position="61"/>
        <end position="84"/>
    </location>
</feature>
<comment type="caution">
    <text evidence="2">The sequence shown here is derived from an EMBL/GenBank/DDBJ whole genome shotgun (WGS) entry which is preliminary data.</text>
</comment>
<evidence type="ECO:0000313" key="2">
    <source>
        <dbReference type="EMBL" id="KRX06520.1"/>
    </source>
</evidence>
<organism evidence="2 3">
    <name type="scientific">Pseudocohnilembus persalinus</name>
    <name type="common">Ciliate</name>
    <dbReference type="NCBI Taxonomy" id="266149"/>
    <lineage>
        <taxon>Eukaryota</taxon>
        <taxon>Sar</taxon>
        <taxon>Alveolata</taxon>
        <taxon>Ciliophora</taxon>
        <taxon>Intramacronucleata</taxon>
        <taxon>Oligohymenophorea</taxon>
        <taxon>Scuticociliatia</taxon>
        <taxon>Philasterida</taxon>
        <taxon>Pseudocohnilembidae</taxon>
        <taxon>Pseudocohnilembus</taxon>
    </lineage>
</organism>
<accession>A0A0V0QX58</accession>